<feature type="compositionally biased region" description="Acidic residues" evidence="1">
    <location>
        <begin position="30"/>
        <end position="42"/>
    </location>
</feature>
<sequence>MAERTRRNVPRVNYRSLHHFGFGSDPVQEFSDDEDESLEDEEGVGHEVLGSDDEDQEDLEYLVDE</sequence>
<evidence type="ECO:0000313" key="3">
    <source>
        <dbReference type="Proteomes" id="UP000708208"/>
    </source>
</evidence>
<organism evidence="2 3">
    <name type="scientific">Allacma fusca</name>
    <dbReference type="NCBI Taxonomy" id="39272"/>
    <lineage>
        <taxon>Eukaryota</taxon>
        <taxon>Metazoa</taxon>
        <taxon>Ecdysozoa</taxon>
        <taxon>Arthropoda</taxon>
        <taxon>Hexapoda</taxon>
        <taxon>Collembola</taxon>
        <taxon>Symphypleona</taxon>
        <taxon>Sminthuridae</taxon>
        <taxon>Allacma</taxon>
    </lineage>
</organism>
<feature type="region of interest" description="Disordered" evidence="1">
    <location>
        <begin position="18"/>
        <end position="65"/>
    </location>
</feature>
<feature type="non-terminal residue" evidence="2">
    <location>
        <position position="65"/>
    </location>
</feature>
<name>A0A8J2JP09_9HEXA</name>
<comment type="caution">
    <text evidence="2">The sequence shown here is derived from an EMBL/GenBank/DDBJ whole genome shotgun (WGS) entry which is preliminary data.</text>
</comment>
<protein>
    <submittedName>
        <fullName evidence="2">Uncharacterized protein</fullName>
    </submittedName>
</protein>
<proteinExistence type="predicted"/>
<dbReference type="Proteomes" id="UP000708208">
    <property type="component" value="Unassembled WGS sequence"/>
</dbReference>
<reference evidence="2" key="1">
    <citation type="submission" date="2021-06" db="EMBL/GenBank/DDBJ databases">
        <authorList>
            <person name="Hodson N. C."/>
            <person name="Mongue J. A."/>
            <person name="Jaron S. K."/>
        </authorList>
    </citation>
    <scope>NUCLEOTIDE SEQUENCE</scope>
</reference>
<dbReference type="EMBL" id="CAJVCH010102236">
    <property type="protein sequence ID" value="CAG7723746.1"/>
    <property type="molecule type" value="Genomic_DNA"/>
</dbReference>
<evidence type="ECO:0000313" key="2">
    <source>
        <dbReference type="EMBL" id="CAG7723746.1"/>
    </source>
</evidence>
<gene>
    <name evidence="2" type="ORF">AFUS01_LOCUS12813</name>
</gene>
<dbReference type="AlphaFoldDB" id="A0A8J2JP09"/>
<accession>A0A8J2JP09</accession>
<feature type="compositionally biased region" description="Acidic residues" evidence="1">
    <location>
        <begin position="50"/>
        <end position="65"/>
    </location>
</feature>
<keyword evidence="3" id="KW-1185">Reference proteome</keyword>
<evidence type="ECO:0000256" key="1">
    <source>
        <dbReference type="SAM" id="MobiDB-lite"/>
    </source>
</evidence>